<dbReference type="RefSeq" id="WP_154572280.1">
    <property type="nucleotide sequence ID" value="NZ_DBEZJY010000013.1"/>
</dbReference>
<dbReference type="AlphaFoldDB" id="A0A6A8M7Y8"/>
<feature type="binding site" evidence="1">
    <location>
        <begin position="62"/>
        <end position="64"/>
    </location>
    <ligand>
        <name>FAD</name>
        <dbReference type="ChEBI" id="CHEBI:57692"/>
    </ligand>
</feature>
<keyword evidence="1" id="KW-0274">FAD</keyword>
<protein>
    <submittedName>
        <fullName evidence="4">Sulfide/dihydroorotate dehydrogenase-like FAD/NAD-binding protein</fullName>
    </submittedName>
</protein>
<dbReference type="GO" id="GO:0046872">
    <property type="term" value="F:metal ion binding"/>
    <property type="evidence" value="ECO:0007669"/>
    <property type="project" value="UniProtKB-KW"/>
</dbReference>
<comment type="cofactor">
    <cofactor evidence="2">
        <name>[2Fe-2S] cluster</name>
        <dbReference type="ChEBI" id="CHEBI:190135"/>
    </cofactor>
    <text evidence="2">Binds 1 [2Fe-2S] cluster per subunit.</text>
</comment>
<comment type="caution">
    <text evidence="4">The sequence shown here is derived from an EMBL/GenBank/DDBJ whole genome shotgun (WGS) entry which is preliminary data.</text>
</comment>
<dbReference type="Gene3D" id="3.40.50.80">
    <property type="entry name" value="Nucleotide-binding domain of ferredoxin-NADP reductase (FNR) module"/>
    <property type="match status" value="1"/>
</dbReference>
<dbReference type="CDD" id="cd06219">
    <property type="entry name" value="DHOD_e_trans_like1"/>
    <property type="match status" value="1"/>
</dbReference>
<dbReference type="PIRSF" id="PIRSF006816">
    <property type="entry name" value="Cyc3_hyd_g"/>
    <property type="match status" value="1"/>
</dbReference>
<dbReference type="EMBL" id="VUNB01000003">
    <property type="protein sequence ID" value="MST68810.1"/>
    <property type="molecule type" value="Genomic_DNA"/>
</dbReference>
<keyword evidence="2" id="KW-0411">Iron-sulfur</keyword>
<dbReference type="PANTHER" id="PTHR43513:SF3">
    <property type="entry name" value="DIHYDROOROTATE DEHYDROGENASE B (NAD(+)), ELECTRON TRANSFER SUBUNIT-RELATED"/>
    <property type="match status" value="1"/>
</dbReference>
<evidence type="ECO:0000256" key="1">
    <source>
        <dbReference type="PIRSR" id="PIRSR006816-1"/>
    </source>
</evidence>
<proteinExistence type="predicted"/>
<dbReference type="Gene3D" id="2.40.30.10">
    <property type="entry name" value="Translation factors"/>
    <property type="match status" value="1"/>
</dbReference>
<dbReference type="NCBIfam" id="NF004862">
    <property type="entry name" value="PRK06222.1"/>
    <property type="match status" value="1"/>
</dbReference>
<dbReference type="InterPro" id="IPR050353">
    <property type="entry name" value="PyrK_electron_transfer"/>
</dbReference>
<keyword evidence="1" id="KW-0285">Flavoprotein</keyword>
<dbReference type="InterPro" id="IPR017927">
    <property type="entry name" value="FAD-bd_FR_type"/>
</dbReference>
<dbReference type="InterPro" id="IPR019480">
    <property type="entry name" value="Dihydroorotate_DH_Fe-S-bd"/>
</dbReference>
<organism evidence="4">
    <name type="scientific">Baileyella intestinalis</name>
    <dbReference type="NCBI Taxonomy" id="2606709"/>
    <lineage>
        <taxon>Bacteria</taxon>
        <taxon>Bacillati</taxon>
        <taxon>Bacillota</taxon>
        <taxon>Clostridia</taxon>
        <taxon>Peptostreptococcales</taxon>
        <taxon>Anaerovoracaceae</taxon>
        <taxon>Baileyella</taxon>
    </lineage>
</organism>
<keyword evidence="2" id="KW-0479">Metal-binding</keyword>
<dbReference type="GO" id="GO:0006221">
    <property type="term" value="P:pyrimidine nucleotide biosynthetic process"/>
    <property type="evidence" value="ECO:0007669"/>
    <property type="project" value="InterPro"/>
</dbReference>
<dbReference type="PROSITE" id="PS51384">
    <property type="entry name" value="FAD_FR"/>
    <property type="match status" value="1"/>
</dbReference>
<evidence type="ECO:0000256" key="2">
    <source>
        <dbReference type="PIRSR" id="PIRSR006816-2"/>
    </source>
</evidence>
<dbReference type="InterPro" id="IPR039261">
    <property type="entry name" value="FNR_nucleotide-bd"/>
</dbReference>
<accession>A0A6A8M7Y8</accession>
<reference evidence="4" key="1">
    <citation type="submission" date="2019-09" db="EMBL/GenBank/DDBJ databases">
        <title>In-depth cultivation of the pig gut microbiome towards novel bacterial diversity and tailored functional studies.</title>
        <authorList>
            <person name="Wylensek D."/>
            <person name="Hitch T.C.A."/>
            <person name="Clavel T."/>
        </authorList>
    </citation>
    <scope>NUCLEOTIDE SEQUENCE</scope>
    <source>
        <strain evidence="4">RF-744-FAT-WT-3</strain>
    </source>
</reference>
<dbReference type="SUPFAM" id="SSF52343">
    <property type="entry name" value="Ferredoxin reductase-like, C-terminal NADP-linked domain"/>
    <property type="match status" value="1"/>
</dbReference>
<keyword evidence="2" id="KW-0001">2Fe-2S</keyword>
<dbReference type="InterPro" id="IPR012165">
    <property type="entry name" value="Cyt_c3_hydrogenase_gsu"/>
</dbReference>
<dbReference type="GO" id="GO:0016491">
    <property type="term" value="F:oxidoreductase activity"/>
    <property type="evidence" value="ECO:0007669"/>
    <property type="project" value="InterPro"/>
</dbReference>
<dbReference type="GO" id="GO:0050660">
    <property type="term" value="F:flavin adenine dinucleotide binding"/>
    <property type="evidence" value="ECO:0007669"/>
    <property type="project" value="InterPro"/>
</dbReference>
<comment type="cofactor">
    <cofactor evidence="1">
        <name>FAD</name>
        <dbReference type="ChEBI" id="CHEBI:57692"/>
    </cofactor>
    <text evidence="1">Binds 1 FAD per subunit.</text>
</comment>
<feature type="binding site" evidence="2">
    <location>
        <position position="225"/>
    </location>
    <ligand>
        <name>[2Fe-2S] cluster</name>
        <dbReference type="ChEBI" id="CHEBI:190135"/>
    </ligand>
</feature>
<feature type="binding site" evidence="2">
    <location>
        <position position="222"/>
    </location>
    <ligand>
        <name>[2Fe-2S] cluster</name>
        <dbReference type="ChEBI" id="CHEBI:190135"/>
    </ligand>
</feature>
<feature type="binding site" evidence="2">
    <location>
        <position position="237"/>
    </location>
    <ligand>
        <name>[2Fe-2S] cluster</name>
        <dbReference type="ChEBI" id="CHEBI:190135"/>
    </ligand>
</feature>
<dbReference type="Pfam" id="PF10418">
    <property type="entry name" value="DHODB_Fe-S_bind"/>
    <property type="match status" value="1"/>
</dbReference>
<dbReference type="PANTHER" id="PTHR43513">
    <property type="entry name" value="DIHYDROOROTATE DEHYDROGENASE B (NAD(+)), ELECTRON TRANSFER SUBUNIT"/>
    <property type="match status" value="1"/>
</dbReference>
<evidence type="ECO:0000259" key="3">
    <source>
        <dbReference type="PROSITE" id="PS51384"/>
    </source>
</evidence>
<dbReference type="GO" id="GO:0051537">
    <property type="term" value="F:2 iron, 2 sulfur cluster binding"/>
    <property type="evidence" value="ECO:0007669"/>
    <property type="project" value="UniProtKB-KW"/>
</dbReference>
<name>A0A6A8M7Y8_9FIRM</name>
<keyword evidence="2" id="KW-0408">Iron</keyword>
<dbReference type="InterPro" id="IPR017938">
    <property type="entry name" value="Riboflavin_synthase-like_b-brl"/>
</dbReference>
<gene>
    <name evidence="4" type="ORF">FYJ66_04290</name>
</gene>
<evidence type="ECO:0000313" key="4">
    <source>
        <dbReference type="EMBL" id="MST68810.1"/>
    </source>
</evidence>
<dbReference type="SUPFAM" id="SSF63380">
    <property type="entry name" value="Riboflavin synthase domain-like"/>
    <property type="match status" value="1"/>
</dbReference>
<feature type="domain" description="FAD-binding FR-type" evidence="3">
    <location>
        <begin position="1"/>
        <end position="95"/>
    </location>
</feature>
<sequence>MHKVVYKRQLSHDMFWMELEAPYVAAKARPGQFIIFRVDEYGERVPLTMAGSNKEKGTVTIIFQAVGRSTSLLSQVEEGESIADITGPLGRPTEMEGLKRVCVVGGGTGNALAYPVAKGLHDAGVIVDMVSGFKTEELIVLEDEFKAAVDNFYLMTDDGTKGEKGFTTDKLKALIDSGVQYDEVITVGPPVMMKFVCKVTEPYGIKTIASLTALMIDGTGMCGGCRVSVGGETKYACVDGPEFDGQLVDWDTLIARNAYYMAEEQEERDHVCRLTGGVRHYE</sequence>